<accession>A0A1J5PZF5</accession>
<feature type="transmembrane region" description="Helical" evidence="1">
    <location>
        <begin position="34"/>
        <end position="55"/>
    </location>
</feature>
<comment type="caution">
    <text evidence="2">The sequence shown here is derived from an EMBL/GenBank/DDBJ whole genome shotgun (WGS) entry which is preliminary data.</text>
</comment>
<keyword evidence="1" id="KW-0812">Transmembrane</keyword>
<dbReference type="EMBL" id="MLJW01001756">
    <property type="protein sequence ID" value="OIQ76849.1"/>
    <property type="molecule type" value="Genomic_DNA"/>
</dbReference>
<keyword evidence="1" id="KW-0472">Membrane</keyword>
<keyword evidence="1" id="KW-1133">Transmembrane helix</keyword>
<name>A0A1J5PZF5_9ZZZZ</name>
<dbReference type="AlphaFoldDB" id="A0A1J5PZF5"/>
<reference evidence="2" key="1">
    <citation type="submission" date="2016-10" db="EMBL/GenBank/DDBJ databases">
        <title>Sequence of Gallionella enrichment culture.</title>
        <authorList>
            <person name="Poehlein A."/>
            <person name="Muehling M."/>
            <person name="Daniel R."/>
        </authorList>
    </citation>
    <scope>NUCLEOTIDE SEQUENCE</scope>
</reference>
<proteinExistence type="predicted"/>
<evidence type="ECO:0000256" key="1">
    <source>
        <dbReference type="SAM" id="Phobius"/>
    </source>
</evidence>
<protein>
    <submittedName>
        <fullName evidence="2">Uncharacterized protein</fullName>
    </submittedName>
</protein>
<feature type="transmembrane region" description="Helical" evidence="1">
    <location>
        <begin position="12"/>
        <end position="28"/>
    </location>
</feature>
<gene>
    <name evidence="2" type="ORF">GALL_414640</name>
</gene>
<evidence type="ECO:0000313" key="2">
    <source>
        <dbReference type="EMBL" id="OIQ76849.1"/>
    </source>
</evidence>
<organism evidence="2">
    <name type="scientific">mine drainage metagenome</name>
    <dbReference type="NCBI Taxonomy" id="410659"/>
    <lineage>
        <taxon>unclassified sequences</taxon>
        <taxon>metagenomes</taxon>
        <taxon>ecological metagenomes</taxon>
    </lineage>
</organism>
<sequence length="61" mass="6452">MEQEPKHGARFWAGNGVLALSALCLLFMDTLAQWLGTGAVALWMALAAAGVYLIVTDGRSS</sequence>